<gene>
    <name evidence="1" type="ORF">MSG28_014107</name>
</gene>
<name>A0ACC0JFZ6_CHOFU</name>
<keyword evidence="2" id="KW-1185">Reference proteome</keyword>
<dbReference type="EMBL" id="CM046125">
    <property type="protein sequence ID" value="KAI8423019.1"/>
    <property type="molecule type" value="Genomic_DNA"/>
</dbReference>
<organism evidence="1 2">
    <name type="scientific">Choristoneura fumiferana</name>
    <name type="common">Spruce budworm moth</name>
    <name type="synonym">Archips fumiferana</name>
    <dbReference type="NCBI Taxonomy" id="7141"/>
    <lineage>
        <taxon>Eukaryota</taxon>
        <taxon>Metazoa</taxon>
        <taxon>Ecdysozoa</taxon>
        <taxon>Arthropoda</taxon>
        <taxon>Hexapoda</taxon>
        <taxon>Insecta</taxon>
        <taxon>Pterygota</taxon>
        <taxon>Neoptera</taxon>
        <taxon>Endopterygota</taxon>
        <taxon>Lepidoptera</taxon>
        <taxon>Glossata</taxon>
        <taxon>Ditrysia</taxon>
        <taxon>Tortricoidea</taxon>
        <taxon>Tortricidae</taxon>
        <taxon>Tortricinae</taxon>
        <taxon>Choristoneura</taxon>
    </lineage>
</organism>
<accession>A0ACC0JFZ6</accession>
<proteinExistence type="predicted"/>
<comment type="caution">
    <text evidence="1">The sequence shown here is derived from an EMBL/GenBank/DDBJ whole genome shotgun (WGS) entry which is preliminary data.</text>
</comment>
<protein>
    <submittedName>
        <fullName evidence="1">Uncharacterized protein</fullName>
    </submittedName>
</protein>
<dbReference type="Proteomes" id="UP001064048">
    <property type="component" value="Chromosome 25"/>
</dbReference>
<evidence type="ECO:0000313" key="2">
    <source>
        <dbReference type="Proteomes" id="UP001064048"/>
    </source>
</evidence>
<evidence type="ECO:0000313" key="1">
    <source>
        <dbReference type="EMBL" id="KAI8423019.1"/>
    </source>
</evidence>
<sequence>MYYSGGLAVSGHTAVTVRYNDKSVMLVFFGHSPHYGYLHLVQGNDGRMTWLKPRAVNRSNWRSMEEVYVQQWTSYG</sequence>
<reference evidence="1 2" key="1">
    <citation type="journal article" date="2022" name="Genome Biol. Evol.">
        <title>The Spruce Budworm Genome: Reconstructing the Evolutionary History of Antifreeze Proteins.</title>
        <authorList>
            <person name="Beliveau C."/>
            <person name="Gagne P."/>
            <person name="Picq S."/>
            <person name="Vernygora O."/>
            <person name="Keeling C.I."/>
            <person name="Pinkney K."/>
            <person name="Doucet D."/>
            <person name="Wen F."/>
            <person name="Johnston J.S."/>
            <person name="Maaroufi H."/>
            <person name="Boyle B."/>
            <person name="Laroche J."/>
            <person name="Dewar K."/>
            <person name="Juretic N."/>
            <person name="Blackburn G."/>
            <person name="Nisole A."/>
            <person name="Brunet B."/>
            <person name="Brandao M."/>
            <person name="Lumley L."/>
            <person name="Duan J."/>
            <person name="Quan G."/>
            <person name="Lucarotti C.J."/>
            <person name="Roe A.D."/>
            <person name="Sperling F.A.H."/>
            <person name="Levesque R.C."/>
            <person name="Cusson M."/>
        </authorList>
    </citation>
    <scope>NUCLEOTIDE SEQUENCE [LARGE SCALE GENOMIC DNA]</scope>
    <source>
        <strain evidence="1">Glfc:IPQL:Cfum</strain>
    </source>
</reference>